<dbReference type="InterPro" id="IPR051650">
    <property type="entry name" value="SL_signaling_regulator"/>
</dbReference>
<dbReference type="HOGENOM" id="CLU_006575_0_2_1"/>
<reference evidence="5 6" key="1">
    <citation type="submission" date="2012-08" db="EMBL/GenBank/DDBJ databases">
        <title>Oryza genome evolution.</title>
        <authorList>
            <person name="Wing R.A."/>
        </authorList>
    </citation>
    <scope>NUCLEOTIDE SEQUENCE</scope>
</reference>
<protein>
    <recommendedName>
        <fullName evidence="4">SMAX1-like nucleotide binding domain-containing protein</fullName>
    </recommendedName>
</protein>
<dbReference type="Pfam" id="PF23569">
    <property type="entry name" value="NBD_SMAX1"/>
    <property type="match status" value="1"/>
</dbReference>
<feature type="domain" description="SMAX1-like nucleotide binding" evidence="4">
    <location>
        <begin position="53"/>
        <end position="235"/>
    </location>
</feature>
<evidence type="ECO:0000256" key="2">
    <source>
        <dbReference type="ARBA" id="ARBA00022737"/>
    </source>
</evidence>
<proteinExistence type="inferred from homology"/>
<name>A0A0D9VLZ7_9ORYZ</name>
<evidence type="ECO:0000313" key="6">
    <source>
        <dbReference type="Proteomes" id="UP000032180"/>
    </source>
</evidence>
<dbReference type="Gene3D" id="3.40.50.300">
    <property type="entry name" value="P-loop containing nucleotide triphosphate hydrolases"/>
    <property type="match status" value="2"/>
</dbReference>
<dbReference type="eggNOG" id="KOG1051">
    <property type="taxonomic scope" value="Eukaryota"/>
</dbReference>
<evidence type="ECO:0000256" key="3">
    <source>
        <dbReference type="SAM" id="MobiDB-lite"/>
    </source>
</evidence>
<dbReference type="SUPFAM" id="SSF52540">
    <property type="entry name" value="P-loop containing nucleoside triphosphate hydrolases"/>
    <property type="match status" value="1"/>
</dbReference>
<evidence type="ECO:0000259" key="4">
    <source>
        <dbReference type="Pfam" id="PF23569"/>
    </source>
</evidence>
<evidence type="ECO:0000313" key="5">
    <source>
        <dbReference type="EnsemblPlants" id="LPERR02G29060.1"/>
    </source>
</evidence>
<dbReference type="EnsemblPlants" id="LPERR02G29060.1">
    <property type="protein sequence ID" value="LPERR02G29060.1"/>
    <property type="gene ID" value="LPERR02G29060"/>
</dbReference>
<dbReference type="STRING" id="77586.A0A0D9VLZ7"/>
<evidence type="ECO:0000256" key="1">
    <source>
        <dbReference type="ARBA" id="ARBA00008675"/>
    </source>
</evidence>
<dbReference type="InterPro" id="IPR058680">
    <property type="entry name" value="NBD_SMAX1-like"/>
</dbReference>
<dbReference type="InterPro" id="IPR027417">
    <property type="entry name" value="P-loop_NTPase"/>
</dbReference>
<keyword evidence="6" id="KW-1185">Reference proteome</keyword>
<organism evidence="5 6">
    <name type="scientific">Leersia perrieri</name>
    <dbReference type="NCBI Taxonomy" id="77586"/>
    <lineage>
        <taxon>Eukaryota</taxon>
        <taxon>Viridiplantae</taxon>
        <taxon>Streptophyta</taxon>
        <taxon>Embryophyta</taxon>
        <taxon>Tracheophyta</taxon>
        <taxon>Spermatophyta</taxon>
        <taxon>Magnoliopsida</taxon>
        <taxon>Liliopsida</taxon>
        <taxon>Poales</taxon>
        <taxon>Poaceae</taxon>
        <taxon>BOP clade</taxon>
        <taxon>Oryzoideae</taxon>
        <taxon>Oryzeae</taxon>
        <taxon>Oryzinae</taxon>
        <taxon>Leersia</taxon>
    </lineage>
</organism>
<dbReference type="PANTHER" id="PTHR43572:SF14">
    <property type="entry name" value="OS02G0788600 PROTEIN"/>
    <property type="match status" value="1"/>
</dbReference>
<reference evidence="6" key="2">
    <citation type="submission" date="2013-12" db="EMBL/GenBank/DDBJ databases">
        <authorList>
            <person name="Yu Y."/>
            <person name="Lee S."/>
            <person name="de Baynast K."/>
            <person name="Wissotski M."/>
            <person name="Liu L."/>
            <person name="Talag J."/>
            <person name="Goicoechea J."/>
            <person name="Angelova A."/>
            <person name="Jetty R."/>
            <person name="Kudrna D."/>
            <person name="Golser W."/>
            <person name="Rivera L."/>
            <person name="Zhang J."/>
            <person name="Wing R."/>
        </authorList>
    </citation>
    <scope>NUCLEOTIDE SEQUENCE</scope>
</reference>
<dbReference type="AlphaFoldDB" id="A0A0D9VLZ7"/>
<comment type="similarity">
    <text evidence="1">Belongs to the ClpA/ClpB family.</text>
</comment>
<sequence length="787" mass="84419">MREASFSSTAVKSAMLRSLSDPDSAAAGGVHVSAAAASVLHHHRNQFRNQITHREEEVNKVIQVLKRGHKRNPVLVGDTADVDAVVQDVMTMIHRQRMGNARVISFQREFGEMVDLDRGELVTKIKQLGEAIRSDCGGTAAAGVVVNLGNLQWLVEERRVAVAGGEEVEKRRGFVLDTARAAVAEMARVMREYGGAGEDQRVWVFGTATCATYLKCQVYHPALESEWDLQAVPITPRPPPPPPPSLGLSPSVNRGILSSSVEVLSSAMTTTTARPSPSPSPSMCNACLDGYERDRAEMMSASSAAVHAAEQPPMSQWLQIATPSSAARPLQDMAREADELRRRWFDRCAHLHSHGGVRPAAMVTCSEWNGASVLSNMRSASAIRPPTVAVDTDLALGPAARSAPPCRDTDEKLLTKRLTEAVRWQPEAAAAVAVTIAKAKSGEGNKRRRGGDTWVIFSGNDVAGKAKMADALSMSVFGTNAVTVRLGGGRSTAAIADAVRANPSRVIVLDGLDQHVDDVTHASILRAVESGRLVDTHGRDVTLAGAIFVIMTSSSSPSPDEITTRCGDEVTVTPFADDHSPWNLELRVRNCFTQNKRRPPLLVGDDHRRVKPRPLHLDLNLSTCDEHHTDVDDDDSGGEESRNSSSDLTVENEHEYGQPPPPSTAGAAAEKFSDQLIKAVDGRIVFKPVDFGPLKRSVSDVMSAKFGDFVAGGEMERLAGAAATSSLEAWADEVLCPTIRHLKRSLSANDVDGSTTVSLSAVEGGGGRRMDGEVFPTSVTVAVDGNY</sequence>
<dbReference type="Gramene" id="LPERR02G29060.1">
    <property type="protein sequence ID" value="LPERR02G29060.1"/>
    <property type="gene ID" value="LPERR02G29060"/>
</dbReference>
<reference evidence="5" key="3">
    <citation type="submission" date="2015-04" db="UniProtKB">
        <authorList>
            <consortium name="EnsemblPlants"/>
        </authorList>
    </citation>
    <scope>IDENTIFICATION</scope>
</reference>
<feature type="region of interest" description="Disordered" evidence="3">
    <location>
        <begin position="621"/>
        <end position="668"/>
    </location>
</feature>
<keyword evidence="2" id="KW-0677">Repeat</keyword>
<dbReference type="Proteomes" id="UP000032180">
    <property type="component" value="Chromosome 2"/>
</dbReference>
<accession>A0A0D9VLZ7</accession>
<dbReference type="PANTHER" id="PTHR43572">
    <property type="entry name" value="CHAPERONE PROTEIN CLPD, CHLOROPLASTIC"/>
    <property type="match status" value="1"/>
</dbReference>